<keyword evidence="1" id="KW-0812">Transmembrane</keyword>
<keyword evidence="3" id="KW-1185">Reference proteome</keyword>
<evidence type="ECO:0000313" key="3">
    <source>
        <dbReference type="Proteomes" id="UP000242133"/>
    </source>
</evidence>
<name>A0A2P8EUT4_9GAMM</name>
<comment type="caution">
    <text evidence="2">The sequence shown here is derived from an EMBL/GenBank/DDBJ whole genome shotgun (WGS) entry which is preliminary data.</text>
</comment>
<dbReference type="Proteomes" id="UP000242133">
    <property type="component" value="Unassembled WGS sequence"/>
</dbReference>
<protein>
    <submittedName>
        <fullName evidence="2">Uncharacterized protein</fullName>
    </submittedName>
</protein>
<proteinExistence type="predicted"/>
<evidence type="ECO:0000313" key="2">
    <source>
        <dbReference type="EMBL" id="PSL13208.1"/>
    </source>
</evidence>
<feature type="transmembrane region" description="Helical" evidence="1">
    <location>
        <begin position="20"/>
        <end position="37"/>
    </location>
</feature>
<reference evidence="2 3" key="1">
    <citation type="submission" date="2018-03" db="EMBL/GenBank/DDBJ databases">
        <title>Genomic Encyclopedia of Archaeal and Bacterial Type Strains, Phase II (KMG-II): from individual species to whole genera.</title>
        <authorList>
            <person name="Goeker M."/>
        </authorList>
    </citation>
    <scope>NUCLEOTIDE SEQUENCE [LARGE SCALE GENOMIC DNA]</scope>
    <source>
        <strain evidence="2 3">DSM 17586</strain>
    </source>
</reference>
<gene>
    <name evidence="2" type="ORF">CLV44_11337</name>
</gene>
<dbReference type="AlphaFoldDB" id="A0A2P8EUT4"/>
<organism evidence="2 3">
    <name type="scientific">Marinobacterium halophilum</name>
    <dbReference type="NCBI Taxonomy" id="267374"/>
    <lineage>
        <taxon>Bacteria</taxon>
        <taxon>Pseudomonadati</taxon>
        <taxon>Pseudomonadota</taxon>
        <taxon>Gammaproteobacteria</taxon>
        <taxon>Oceanospirillales</taxon>
        <taxon>Oceanospirillaceae</taxon>
        <taxon>Marinobacterium</taxon>
    </lineage>
</organism>
<dbReference type="RefSeq" id="WP_106591995.1">
    <property type="nucleotide sequence ID" value="NZ_PYGI01000013.1"/>
</dbReference>
<keyword evidence="1" id="KW-1133">Transmembrane helix</keyword>
<accession>A0A2P8EUT4</accession>
<keyword evidence="1" id="KW-0472">Membrane</keyword>
<dbReference type="EMBL" id="PYGI01000013">
    <property type="protein sequence ID" value="PSL13208.1"/>
    <property type="molecule type" value="Genomic_DNA"/>
</dbReference>
<dbReference type="OrthoDB" id="5917490at2"/>
<evidence type="ECO:0000256" key="1">
    <source>
        <dbReference type="SAM" id="Phobius"/>
    </source>
</evidence>
<sequence>MTPTSHSQHEPNTNGTLIKMLVLALLLLAVLAGALWFQQSWGPQQGTNRHPCDLQQGPCKIELTQGTLQLDAGPLPLRSLSPIKLQLQLEGSEARQIKANLQGSDMYMGVNSFEFQPGDTTGQWLGQTELAVCTTGQMRWQLILDVITDSGTEQHLFEFEAR</sequence>